<dbReference type="SUPFAM" id="SSF56349">
    <property type="entry name" value="DNA breaking-rejoining enzymes"/>
    <property type="match status" value="1"/>
</dbReference>
<dbReference type="Gene3D" id="1.10.443.10">
    <property type="entry name" value="Intergrase catalytic core"/>
    <property type="match status" value="1"/>
</dbReference>
<dbReference type="InterPro" id="IPR013762">
    <property type="entry name" value="Integrase-like_cat_sf"/>
</dbReference>
<comment type="similarity">
    <text evidence="1">Belongs to the 'phage' integrase family.</text>
</comment>
<evidence type="ECO:0000259" key="4">
    <source>
        <dbReference type="PROSITE" id="PS51898"/>
    </source>
</evidence>
<dbReference type="GO" id="GO:0015074">
    <property type="term" value="P:DNA integration"/>
    <property type="evidence" value="ECO:0007669"/>
    <property type="project" value="InterPro"/>
</dbReference>
<dbReference type="GO" id="GO:0003677">
    <property type="term" value="F:DNA binding"/>
    <property type="evidence" value="ECO:0007669"/>
    <property type="project" value="UniProtKB-KW"/>
</dbReference>
<dbReference type="PANTHER" id="PTHR30349">
    <property type="entry name" value="PHAGE INTEGRASE-RELATED"/>
    <property type="match status" value="1"/>
</dbReference>
<proteinExistence type="inferred from homology"/>
<dbReference type="InterPro" id="IPR002104">
    <property type="entry name" value="Integrase_catalytic"/>
</dbReference>
<evidence type="ECO:0000256" key="3">
    <source>
        <dbReference type="ARBA" id="ARBA00023172"/>
    </source>
</evidence>
<dbReference type="Proteomes" id="UP000239549">
    <property type="component" value="Unassembled WGS sequence"/>
</dbReference>
<organism evidence="5 6">
    <name type="scientific">Desulfocucumis palustris</name>
    <dbReference type="NCBI Taxonomy" id="1898651"/>
    <lineage>
        <taxon>Bacteria</taxon>
        <taxon>Bacillati</taxon>
        <taxon>Bacillota</taxon>
        <taxon>Clostridia</taxon>
        <taxon>Eubacteriales</taxon>
        <taxon>Desulfocucumaceae</taxon>
        <taxon>Desulfocucumis</taxon>
    </lineage>
</organism>
<accession>A0A2L2XEW0</accession>
<dbReference type="EMBL" id="BFAV01000150">
    <property type="protein sequence ID" value="GBF34672.1"/>
    <property type="molecule type" value="Genomic_DNA"/>
</dbReference>
<keyword evidence="2" id="KW-0238">DNA-binding</keyword>
<evidence type="ECO:0000313" key="6">
    <source>
        <dbReference type="Proteomes" id="UP000239549"/>
    </source>
</evidence>
<sequence length="197" mass="22520">MPNQKTFPGLRDYALLLIQLDTGIRPKEALSLLISDINLDSLEVYIRAENAKTRIARTLPISPLTAKAIQKLLNNRSPVWSENIPVFCTCDGQKLNGNGWYKRVSKYGEKLGVNFYPYQLRHTFALEFLRNGGNSFALQKTLGHADMNMTKRYVAMADEDIKEQHLKASPVSKLVQQNKRVIKLKQKKSKPLPYFVR</sequence>
<dbReference type="InterPro" id="IPR011010">
    <property type="entry name" value="DNA_brk_join_enz"/>
</dbReference>
<feature type="domain" description="Tyr recombinase" evidence="4">
    <location>
        <begin position="1"/>
        <end position="166"/>
    </location>
</feature>
<evidence type="ECO:0000256" key="2">
    <source>
        <dbReference type="ARBA" id="ARBA00023125"/>
    </source>
</evidence>
<dbReference type="InterPro" id="IPR050090">
    <property type="entry name" value="Tyrosine_recombinase_XerCD"/>
</dbReference>
<evidence type="ECO:0000313" key="5">
    <source>
        <dbReference type="EMBL" id="GBF34672.1"/>
    </source>
</evidence>
<comment type="caution">
    <text evidence="5">The sequence shown here is derived from an EMBL/GenBank/DDBJ whole genome shotgun (WGS) entry which is preliminary data.</text>
</comment>
<keyword evidence="6" id="KW-1185">Reference proteome</keyword>
<dbReference type="PROSITE" id="PS51898">
    <property type="entry name" value="TYR_RECOMBINASE"/>
    <property type="match status" value="1"/>
</dbReference>
<protein>
    <submittedName>
        <fullName evidence="5">Site-specific recombinase XerD</fullName>
    </submittedName>
</protein>
<name>A0A2L2XEW0_9FIRM</name>
<keyword evidence="3" id="KW-0233">DNA recombination</keyword>
<dbReference type="Pfam" id="PF00589">
    <property type="entry name" value="Phage_integrase"/>
    <property type="match status" value="1"/>
</dbReference>
<dbReference type="CDD" id="cd00397">
    <property type="entry name" value="DNA_BRE_C"/>
    <property type="match status" value="1"/>
</dbReference>
<gene>
    <name evidence="5" type="ORF">DCCM_3792</name>
</gene>
<dbReference type="AlphaFoldDB" id="A0A2L2XEW0"/>
<dbReference type="GO" id="GO:0006310">
    <property type="term" value="P:DNA recombination"/>
    <property type="evidence" value="ECO:0007669"/>
    <property type="project" value="UniProtKB-KW"/>
</dbReference>
<dbReference type="PANTHER" id="PTHR30349:SF41">
    <property type="entry name" value="INTEGRASE_RECOMBINASE PROTEIN MJ0367-RELATED"/>
    <property type="match status" value="1"/>
</dbReference>
<evidence type="ECO:0000256" key="1">
    <source>
        <dbReference type="ARBA" id="ARBA00008857"/>
    </source>
</evidence>
<reference evidence="6" key="1">
    <citation type="submission" date="2018-02" db="EMBL/GenBank/DDBJ databases">
        <title>Genome sequence of Desulfocucumis palustris strain NAW-5.</title>
        <authorList>
            <person name="Watanabe M."/>
            <person name="Kojima H."/>
            <person name="Fukui M."/>
        </authorList>
    </citation>
    <scope>NUCLEOTIDE SEQUENCE [LARGE SCALE GENOMIC DNA]</scope>
    <source>
        <strain evidence="6">NAW-5</strain>
    </source>
</reference>